<dbReference type="GO" id="GO:0043124">
    <property type="term" value="P:negative regulation of canonical NF-kappaB signal transduction"/>
    <property type="evidence" value="ECO:0007669"/>
    <property type="project" value="InterPro"/>
</dbReference>
<keyword evidence="2" id="KW-1185">Reference proteome</keyword>
<reference evidence="1" key="3">
    <citation type="submission" date="2025-09" db="UniProtKB">
        <authorList>
            <consortium name="Ensembl"/>
        </authorList>
    </citation>
    <scope>IDENTIFICATION</scope>
</reference>
<reference evidence="1" key="2">
    <citation type="submission" date="2025-08" db="UniProtKB">
        <authorList>
            <consortium name="Ensembl"/>
        </authorList>
    </citation>
    <scope>IDENTIFICATION</scope>
</reference>
<dbReference type="PANTHER" id="PTHR15249">
    <property type="entry name" value="TRAF FAMILY MEMBER-ASSOCIATED NF-KAPPA-B ACTIVATOR"/>
    <property type="match status" value="1"/>
</dbReference>
<reference evidence="1" key="1">
    <citation type="submission" date="2019-06" db="EMBL/GenBank/DDBJ databases">
        <authorList>
            <consortium name="Wellcome Sanger Institute Data Sharing"/>
        </authorList>
    </citation>
    <scope>NUCLEOTIDE SEQUENCE [LARGE SCALE GENOMIC DNA]</scope>
</reference>
<organism evidence="1 2">
    <name type="scientific">Myripristis murdjan</name>
    <name type="common">pinecone soldierfish</name>
    <dbReference type="NCBI Taxonomy" id="586833"/>
    <lineage>
        <taxon>Eukaryota</taxon>
        <taxon>Metazoa</taxon>
        <taxon>Chordata</taxon>
        <taxon>Craniata</taxon>
        <taxon>Vertebrata</taxon>
        <taxon>Euteleostomi</taxon>
        <taxon>Actinopterygii</taxon>
        <taxon>Neopterygii</taxon>
        <taxon>Teleostei</taxon>
        <taxon>Neoteleostei</taxon>
        <taxon>Acanthomorphata</taxon>
        <taxon>Holocentriformes</taxon>
        <taxon>Holocentridae</taxon>
        <taxon>Myripristis</taxon>
    </lineage>
</organism>
<protein>
    <submittedName>
        <fullName evidence="1">Uncharacterized LOC115358857</fullName>
    </submittedName>
</protein>
<evidence type="ECO:0000313" key="1">
    <source>
        <dbReference type="Ensembl" id="ENSMMDP00005052291.1"/>
    </source>
</evidence>
<accession>A0A668AXP1</accession>
<dbReference type="PANTHER" id="PTHR15249:SF0">
    <property type="entry name" value="TRAF FAMILY MEMBER-ASSOCIATED NF-KAPPA-B ACTIVATOR"/>
    <property type="match status" value="1"/>
</dbReference>
<gene>
    <name evidence="1" type="primary">zgc:113184</name>
</gene>
<dbReference type="Proteomes" id="UP000472263">
    <property type="component" value="Chromosome 5"/>
</dbReference>
<dbReference type="AlphaFoldDB" id="A0A668AXP1"/>
<name>A0A668AXP1_9TELE</name>
<sequence length="218" mass="24212">MEEAYMELYREFLRLRSLCLRQAALLQQLTKALQKQQGSGTFLPNGELSDMVSIPVQCSQDGPARLLEDPGPLVSTAQNATAQHGIDHLSRGAAPFSDLLAEDMSKLCVDEPCQRKEDRKTEHKEPPVFALDFPGWHKASSSESKPPRQAGLYVGDRMPQTFMVGRPFLDNDCLNQAGGMLMSGLVLDSHVCEFCQAVFPDNATTRGEFLRHLHSHIT</sequence>
<dbReference type="FunCoup" id="A0A668AXP1">
    <property type="interactions" value="123"/>
</dbReference>
<dbReference type="InterPro" id="IPR039669">
    <property type="entry name" value="TANK"/>
</dbReference>
<proteinExistence type="predicted"/>
<dbReference type="GeneTree" id="ENSGT00670000099474"/>
<dbReference type="InParanoid" id="A0A668AXP1"/>
<evidence type="ECO:0000313" key="2">
    <source>
        <dbReference type="Proteomes" id="UP000472263"/>
    </source>
</evidence>
<dbReference type="Ensembl" id="ENSMMDT00005053315.1">
    <property type="protein sequence ID" value="ENSMMDP00005052291.1"/>
    <property type="gene ID" value="ENSMMDG00005023593.1"/>
</dbReference>